<dbReference type="AlphaFoldDB" id="A0A9P3UW53"/>
<evidence type="ECO:0000256" key="1">
    <source>
        <dbReference type="SAM" id="MobiDB-lite"/>
    </source>
</evidence>
<sequence length="106" mass="11012">MASDTPSSRQTAAVSLPSASSRSAAINFRTICSGLCRFLVAMILSSLPAHNVGRKTLISHGSTNRGQAKDRARGRIVATGGIDAEGRVAWDETESSVSGELPELAA</sequence>
<dbReference type="Proteomes" id="UP001165663">
    <property type="component" value="Unassembled WGS sequence"/>
</dbReference>
<reference evidence="3" key="1">
    <citation type="submission" date="2022-08" db="EMBL/GenBank/DDBJ databases">
        <title>Mycobacterium kiyosense sp. nov., scotochromogenic slow-glowing species isolated from respiratory specimens.</title>
        <authorList>
            <person name="Fukano H."/>
            <person name="Kazumi Y."/>
            <person name="Sakagami N."/>
            <person name="Ato M."/>
            <person name="Mitarai S."/>
            <person name="Hoshino Y."/>
        </authorList>
    </citation>
    <scope>NUCLEOTIDE SEQUENCE</scope>
    <source>
        <strain evidence="3">1413</strain>
        <strain evidence="2">SRL2020-028</strain>
    </source>
</reference>
<keyword evidence="4" id="KW-1185">Reference proteome</keyword>
<evidence type="ECO:0000313" key="2">
    <source>
        <dbReference type="EMBL" id="GLB82474.1"/>
    </source>
</evidence>
<comment type="caution">
    <text evidence="3">The sequence shown here is derived from an EMBL/GenBank/DDBJ whole genome shotgun (WGS) entry which is preliminary data.</text>
</comment>
<dbReference type="Proteomes" id="UP001064782">
    <property type="component" value="Unassembled WGS sequence"/>
</dbReference>
<dbReference type="EMBL" id="BRZI01000003">
    <property type="protein sequence ID" value="GLD28863.1"/>
    <property type="molecule type" value="Genomic_DNA"/>
</dbReference>
<protein>
    <submittedName>
        <fullName evidence="3">Uncharacterized protein</fullName>
    </submittedName>
</protein>
<organism evidence="3 4">
    <name type="scientific">Mycobacterium kiyosense</name>
    <dbReference type="NCBI Taxonomy" id="2871094"/>
    <lineage>
        <taxon>Bacteria</taxon>
        <taxon>Bacillati</taxon>
        <taxon>Actinomycetota</taxon>
        <taxon>Actinomycetes</taxon>
        <taxon>Mycobacteriales</taxon>
        <taxon>Mycobacteriaceae</taxon>
        <taxon>Mycobacterium</taxon>
    </lineage>
</organism>
<evidence type="ECO:0000313" key="3">
    <source>
        <dbReference type="EMBL" id="GLD28863.1"/>
    </source>
</evidence>
<name>A0A9P3UW53_9MYCO</name>
<proteinExistence type="predicted"/>
<gene>
    <name evidence="3" type="ORF">Mkiyose1413_07460</name>
    <name evidence="2" type="ORF">SRL2020028_17300</name>
</gene>
<dbReference type="EMBL" id="BRXE01000012">
    <property type="protein sequence ID" value="GLB82474.1"/>
    <property type="molecule type" value="Genomic_DNA"/>
</dbReference>
<accession>A0A9P3UW53</accession>
<evidence type="ECO:0000313" key="4">
    <source>
        <dbReference type="Proteomes" id="UP001064782"/>
    </source>
</evidence>
<feature type="region of interest" description="Disordered" evidence="1">
    <location>
        <begin position="1"/>
        <end position="21"/>
    </location>
</feature>